<proteinExistence type="predicted"/>
<dbReference type="AlphaFoldDB" id="A0A9P0D616"/>
<name>A0A9P0D616_9CUCU</name>
<evidence type="ECO:0000313" key="2">
    <source>
        <dbReference type="Proteomes" id="UP001153636"/>
    </source>
</evidence>
<accession>A0A9P0D616</accession>
<dbReference type="OrthoDB" id="8122644at2759"/>
<reference evidence="1" key="1">
    <citation type="submission" date="2022-01" db="EMBL/GenBank/DDBJ databases">
        <authorList>
            <person name="King R."/>
        </authorList>
    </citation>
    <scope>NUCLEOTIDE SEQUENCE</scope>
</reference>
<dbReference type="EMBL" id="OV651818">
    <property type="protein sequence ID" value="CAH1112076.1"/>
    <property type="molecule type" value="Genomic_DNA"/>
</dbReference>
<evidence type="ECO:0000313" key="1">
    <source>
        <dbReference type="EMBL" id="CAH1112076.1"/>
    </source>
</evidence>
<sequence length="232" mass="27197">MEVNSGTEVCFLCKEPVSADTVTVTRGLENLILVSKERKDKHQSFLEKQTSLQMHKDCRRLYILKRNGSFQSNNFVSDETKKLQQLCSPKKKELRSDGFDFWANCMFSGLPASREHDKMRRRPGDEFVVIKKEEYHTKIITEIKNRIQNEFCKTLLDRISTVELVSAEARYHKKCNRRFFRPPPIYDNPGRPKEQHVQDKMAIVVAYIKETDEKLYCLADLIKIAGQRLKKH</sequence>
<keyword evidence="2" id="KW-1185">Reference proteome</keyword>
<dbReference type="Proteomes" id="UP001153636">
    <property type="component" value="Chromosome 6"/>
</dbReference>
<gene>
    <name evidence="1" type="ORF">PSYICH_LOCUS12128</name>
</gene>
<protein>
    <submittedName>
        <fullName evidence="1">Uncharacterized protein</fullName>
    </submittedName>
</protein>
<organism evidence="1 2">
    <name type="scientific">Psylliodes chrysocephalus</name>
    <dbReference type="NCBI Taxonomy" id="3402493"/>
    <lineage>
        <taxon>Eukaryota</taxon>
        <taxon>Metazoa</taxon>
        <taxon>Ecdysozoa</taxon>
        <taxon>Arthropoda</taxon>
        <taxon>Hexapoda</taxon>
        <taxon>Insecta</taxon>
        <taxon>Pterygota</taxon>
        <taxon>Neoptera</taxon>
        <taxon>Endopterygota</taxon>
        <taxon>Coleoptera</taxon>
        <taxon>Polyphaga</taxon>
        <taxon>Cucujiformia</taxon>
        <taxon>Chrysomeloidea</taxon>
        <taxon>Chrysomelidae</taxon>
        <taxon>Galerucinae</taxon>
        <taxon>Alticini</taxon>
        <taxon>Psylliodes</taxon>
    </lineage>
</organism>